<evidence type="ECO:0000313" key="18">
    <source>
        <dbReference type="Proteomes" id="UP000544222"/>
    </source>
</evidence>
<keyword evidence="5" id="KW-0597">Phosphoprotein</keyword>
<keyword evidence="11" id="KW-0460">Magnesium</keyword>
<dbReference type="GO" id="GO:0006228">
    <property type="term" value="P:UTP biosynthetic process"/>
    <property type="evidence" value="ECO:0007669"/>
    <property type="project" value="InterPro"/>
</dbReference>
<dbReference type="PROSITE" id="PS00469">
    <property type="entry name" value="NDPK"/>
    <property type="match status" value="1"/>
</dbReference>
<dbReference type="Pfam" id="PF00334">
    <property type="entry name" value="NDK"/>
    <property type="match status" value="1"/>
</dbReference>
<dbReference type="GO" id="GO:0005524">
    <property type="term" value="F:ATP binding"/>
    <property type="evidence" value="ECO:0007669"/>
    <property type="project" value="UniProtKB-KW"/>
</dbReference>
<comment type="similarity">
    <text evidence="2 13 14">Belongs to the NDK family.</text>
</comment>
<feature type="binding site" evidence="13">
    <location>
        <position position="112"/>
    </location>
    <ligand>
        <name>ATP</name>
        <dbReference type="ChEBI" id="CHEBI:30616"/>
    </ligand>
</feature>
<evidence type="ECO:0000256" key="3">
    <source>
        <dbReference type="ARBA" id="ARBA00012966"/>
    </source>
</evidence>
<keyword evidence="6 15" id="KW-0808">Transferase</keyword>
<dbReference type="CDD" id="cd04413">
    <property type="entry name" value="NDPk_I"/>
    <property type="match status" value="1"/>
</dbReference>
<feature type="active site" description="Pros-phosphohistidine intermediate" evidence="13">
    <location>
        <position position="115"/>
    </location>
</feature>
<feature type="binding site" evidence="13">
    <location>
        <position position="57"/>
    </location>
    <ligand>
        <name>ATP</name>
        <dbReference type="ChEBI" id="CHEBI:30616"/>
    </ligand>
</feature>
<dbReference type="InterPro" id="IPR034907">
    <property type="entry name" value="NDK-like_dom"/>
</dbReference>
<dbReference type="EC" id="2.7.4.6" evidence="3 15"/>
<keyword evidence="9 15" id="KW-0418">Kinase</keyword>
<evidence type="ECO:0000256" key="5">
    <source>
        <dbReference type="ARBA" id="ARBA00022553"/>
    </source>
</evidence>
<dbReference type="PROSITE" id="PS51374">
    <property type="entry name" value="NDPK_LIKE"/>
    <property type="match status" value="1"/>
</dbReference>
<sequence>MQRTLILLKPSSIERGLVGEILSRLEKKGLLIVGMKMIRLSDELIEEHYSHLVSKPFFPILKEAMQKTPVIAMCVKGKEAVRLVREMVGPTNGRNATPGTIRGDYSISALKNLIHASDSLATAQIEIDRFFKPEELFDYKTVMSTALYAPDELN</sequence>
<dbReference type="FunFam" id="3.30.70.141:FF:000003">
    <property type="entry name" value="Nucleoside diphosphate kinase"/>
    <property type="match status" value="1"/>
</dbReference>
<feature type="binding site" evidence="13">
    <location>
        <position position="9"/>
    </location>
    <ligand>
        <name>ATP</name>
        <dbReference type="ChEBI" id="CHEBI:30616"/>
    </ligand>
</feature>
<dbReference type="Gene3D" id="3.30.70.141">
    <property type="entry name" value="Nucleoside diphosphate kinase-like domain"/>
    <property type="match status" value="1"/>
</dbReference>
<dbReference type="AlphaFoldDB" id="A0A7W5DSW9"/>
<feature type="binding site" evidence="13">
    <location>
        <position position="102"/>
    </location>
    <ligand>
        <name>ATP</name>
        <dbReference type="ChEBI" id="CHEBI:30616"/>
    </ligand>
</feature>
<name>A0A7W5DSW9_9PORP</name>
<keyword evidence="8 15" id="KW-0547">Nucleotide-binding</keyword>
<dbReference type="GO" id="GO:0006183">
    <property type="term" value="P:GTP biosynthetic process"/>
    <property type="evidence" value="ECO:0007669"/>
    <property type="project" value="InterPro"/>
</dbReference>
<evidence type="ECO:0000256" key="14">
    <source>
        <dbReference type="RuleBase" id="RU004011"/>
    </source>
</evidence>
<evidence type="ECO:0000259" key="16">
    <source>
        <dbReference type="SMART" id="SM00562"/>
    </source>
</evidence>
<proteinExistence type="inferred from homology"/>
<evidence type="ECO:0000256" key="2">
    <source>
        <dbReference type="ARBA" id="ARBA00008142"/>
    </source>
</evidence>
<dbReference type="GO" id="GO:0006241">
    <property type="term" value="P:CTP biosynthetic process"/>
    <property type="evidence" value="ECO:0007669"/>
    <property type="project" value="InterPro"/>
</dbReference>
<dbReference type="PRINTS" id="PR01243">
    <property type="entry name" value="NUCDPKINASE"/>
</dbReference>
<evidence type="ECO:0000256" key="4">
    <source>
        <dbReference type="ARBA" id="ARBA00017632"/>
    </source>
</evidence>
<dbReference type="Proteomes" id="UP000544222">
    <property type="component" value="Unassembled WGS sequence"/>
</dbReference>
<evidence type="ECO:0000256" key="12">
    <source>
        <dbReference type="ARBA" id="ARBA00023080"/>
    </source>
</evidence>
<dbReference type="PANTHER" id="PTHR11349">
    <property type="entry name" value="NUCLEOSIDE DIPHOSPHATE KINASE"/>
    <property type="match status" value="1"/>
</dbReference>
<keyword evidence="12" id="KW-0546">Nucleotide metabolism</keyword>
<evidence type="ECO:0000256" key="9">
    <source>
        <dbReference type="ARBA" id="ARBA00022777"/>
    </source>
</evidence>
<evidence type="ECO:0000256" key="13">
    <source>
        <dbReference type="PROSITE-ProRule" id="PRU00706"/>
    </source>
</evidence>
<protein>
    <recommendedName>
        <fullName evidence="4 15">Nucleoside diphosphate kinase</fullName>
        <ecNumber evidence="3 15">2.7.4.6</ecNumber>
    </recommendedName>
</protein>
<dbReference type="RefSeq" id="WP_183414198.1">
    <property type="nucleotide sequence ID" value="NZ_JACHYB010000002.1"/>
</dbReference>
<dbReference type="InterPro" id="IPR036850">
    <property type="entry name" value="NDK-like_dom_sf"/>
</dbReference>
<dbReference type="InterPro" id="IPR001564">
    <property type="entry name" value="Nucleoside_diP_kinase"/>
</dbReference>
<evidence type="ECO:0000256" key="10">
    <source>
        <dbReference type="ARBA" id="ARBA00022840"/>
    </source>
</evidence>
<feature type="domain" description="Nucleoside diphosphate kinase-like" evidence="16">
    <location>
        <begin position="1"/>
        <end position="138"/>
    </location>
</feature>
<dbReference type="InterPro" id="IPR023005">
    <property type="entry name" value="Nucleoside_diP_kinase_AS"/>
</dbReference>
<comment type="caution">
    <text evidence="17">The sequence shown here is derived from an EMBL/GenBank/DDBJ whole genome shotgun (WGS) entry which is preliminary data.</text>
</comment>
<evidence type="ECO:0000256" key="15">
    <source>
        <dbReference type="RuleBase" id="RU004013"/>
    </source>
</evidence>
<organism evidence="17 18">
    <name type="scientific">Microbacter margulisiae</name>
    <dbReference type="NCBI Taxonomy" id="1350067"/>
    <lineage>
        <taxon>Bacteria</taxon>
        <taxon>Pseudomonadati</taxon>
        <taxon>Bacteroidota</taxon>
        <taxon>Bacteroidia</taxon>
        <taxon>Bacteroidales</taxon>
        <taxon>Porphyromonadaceae</taxon>
        <taxon>Microbacter</taxon>
    </lineage>
</organism>
<evidence type="ECO:0000313" key="17">
    <source>
        <dbReference type="EMBL" id="MBB3188459.1"/>
    </source>
</evidence>
<feature type="binding site" evidence="13">
    <location>
        <position position="85"/>
    </location>
    <ligand>
        <name>ATP</name>
        <dbReference type="ChEBI" id="CHEBI:30616"/>
    </ligand>
</feature>
<gene>
    <name evidence="17" type="ORF">FHX64_002657</name>
</gene>
<evidence type="ECO:0000256" key="7">
    <source>
        <dbReference type="ARBA" id="ARBA00022723"/>
    </source>
</evidence>
<reference evidence="17 18" key="1">
    <citation type="submission" date="2020-08" db="EMBL/GenBank/DDBJ databases">
        <title>Genomic Encyclopedia of Type Strains, Phase IV (KMG-IV): sequencing the most valuable type-strain genomes for metagenomic binning, comparative biology and taxonomic classification.</title>
        <authorList>
            <person name="Goeker M."/>
        </authorList>
    </citation>
    <scope>NUCLEOTIDE SEQUENCE [LARGE SCALE GENOMIC DNA]</scope>
    <source>
        <strain evidence="17 18">DSM 27471</strain>
    </source>
</reference>
<dbReference type="NCBIfam" id="NF001908">
    <property type="entry name" value="PRK00668.1"/>
    <property type="match status" value="1"/>
</dbReference>
<keyword evidence="7" id="KW-0479">Metal-binding</keyword>
<keyword evidence="10 15" id="KW-0067">ATP-binding</keyword>
<dbReference type="SMART" id="SM00562">
    <property type="entry name" value="NDK"/>
    <property type="match status" value="1"/>
</dbReference>
<dbReference type="GO" id="GO:0046872">
    <property type="term" value="F:metal ion binding"/>
    <property type="evidence" value="ECO:0007669"/>
    <property type="project" value="UniProtKB-KW"/>
</dbReference>
<feature type="binding site" evidence="13">
    <location>
        <position position="91"/>
    </location>
    <ligand>
        <name>ATP</name>
        <dbReference type="ChEBI" id="CHEBI:30616"/>
    </ligand>
</feature>
<dbReference type="GO" id="GO:0004550">
    <property type="term" value="F:nucleoside diphosphate kinase activity"/>
    <property type="evidence" value="ECO:0007669"/>
    <property type="project" value="UniProtKB-EC"/>
</dbReference>
<comment type="catalytic activity">
    <reaction evidence="15">
        <text>a 2'-deoxyribonucleoside 5'-diphosphate + ATP = a 2'-deoxyribonucleoside 5'-triphosphate + ADP</text>
        <dbReference type="Rhea" id="RHEA:44640"/>
        <dbReference type="ChEBI" id="CHEBI:30616"/>
        <dbReference type="ChEBI" id="CHEBI:61560"/>
        <dbReference type="ChEBI" id="CHEBI:73316"/>
        <dbReference type="ChEBI" id="CHEBI:456216"/>
        <dbReference type="EC" id="2.7.4.6"/>
    </reaction>
</comment>
<evidence type="ECO:0000256" key="1">
    <source>
        <dbReference type="ARBA" id="ARBA00001946"/>
    </source>
</evidence>
<accession>A0A7W5DSW9</accession>
<dbReference type="EMBL" id="JACHYB010000002">
    <property type="protein sequence ID" value="MBB3188459.1"/>
    <property type="molecule type" value="Genomic_DNA"/>
</dbReference>
<evidence type="ECO:0000256" key="8">
    <source>
        <dbReference type="ARBA" id="ARBA00022741"/>
    </source>
</evidence>
<comment type="cofactor">
    <cofactor evidence="1">
        <name>Mg(2+)</name>
        <dbReference type="ChEBI" id="CHEBI:18420"/>
    </cofactor>
</comment>
<keyword evidence="18" id="KW-1185">Reference proteome</keyword>
<evidence type="ECO:0000256" key="11">
    <source>
        <dbReference type="ARBA" id="ARBA00022842"/>
    </source>
</evidence>
<dbReference type="SUPFAM" id="SSF54919">
    <property type="entry name" value="Nucleoside diphosphate kinase, NDK"/>
    <property type="match status" value="1"/>
</dbReference>
<evidence type="ECO:0000256" key="6">
    <source>
        <dbReference type="ARBA" id="ARBA00022679"/>
    </source>
</evidence>